<dbReference type="EMBL" id="PQNQ01000025">
    <property type="protein sequence ID" value="RRQ03037.1"/>
    <property type="molecule type" value="Genomic_DNA"/>
</dbReference>
<accession>A0A3R8QH23</accession>
<organism evidence="3 5">
    <name type="scientific">Corynebacterium bovis</name>
    <dbReference type="NCBI Taxonomy" id="36808"/>
    <lineage>
        <taxon>Bacteria</taxon>
        <taxon>Bacillati</taxon>
        <taxon>Actinomycetota</taxon>
        <taxon>Actinomycetes</taxon>
        <taxon>Mycobacteriales</taxon>
        <taxon>Corynebacteriaceae</taxon>
        <taxon>Corynebacterium</taxon>
    </lineage>
</organism>
<name>A0A3R8QH23_9CORY</name>
<dbReference type="Proteomes" id="UP000276526">
    <property type="component" value="Unassembled WGS sequence"/>
</dbReference>
<gene>
    <name evidence="3" type="ORF">CXF42_08330</name>
    <name evidence="2" type="ORF">CXF48_08485</name>
</gene>
<dbReference type="EMBL" id="PQNK01000014">
    <property type="protein sequence ID" value="RRO85987.1"/>
    <property type="molecule type" value="Genomic_DNA"/>
</dbReference>
<proteinExistence type="predicted"/>
<evidence type="ECO:0000313" key="3">
    <source>
        <dbReference type="EMBL" id="RRQ03037.1"/>
    </source>
</evidence>
<reference evidence="4 5" key="1">
    <citation type="submission" date="2018-01" db="EMBL/GenBank/DDBJ databases">
        <title>Twenty Corynebacterium bovis Genomes.</title>
        <authorList>
            <person name="Gulvik C.A."/>
        </authorList>
    </citation>
    <scope>NUCLEOTIDE SEQUENCE [LARGE SCALE GENOMIC DNA]</scope>
    <source>
        <strain evidence="3 5">16-2004</strain>
        <strain evidence="2 4">F6900</strain>
    </source>
</reference>
<dbReference type="Proteomes" id="UP000278422">
    <property type="component" value="Unassembled WGS sequence"/>
</dbReference>
<dbReference type="AlphaFoldDB" id="A0A3R8QH23"/>
<keyword evidence="5" id="KW-1185">Reference proteome</keyword>
<comment type="caution">
    <text evidence="3">The sequence shown here is derived from an EMBL/GenBank/DDBJ whole genome shotgun (WGS) entry which is preliminary data.</text>
</comment>
<evidence type="ECO:0000256" key="1">
    <source>
        <dbReference type="SAM" id="MobiDB-lite"/>
    </source>
</evidence>
<evidence type="ECO:0000313" key="2">
    <source>
        <dbReference type="EMBL" id="RRO85987.1"/>
    </source>
</evidence>
<sequence>MPTTRRDTAGHPTVGRRNGPPLRHPAADPGRRVTTRGNDRRDPSGATPADRPGRDPPDAGVDPDRRHGHR</sequence>
<feature type="region of interest" description="Disordered" evidence="1">
    <location>
        <begin position="1"/>
        <end position="70"/>
    </location>
</feature>
<protein>
    <submittedName>
        <fullName evidence="3">Uncharacterized protein</fullName>
    </submittedName>
</protein>
<evidence type="ECO:0000313" key="5">
    <source>
        <dbReference type="Proteomes" id="UP000278422"/>
    </source>
</evidence>
<feature type="compositionally biased region" description="Basic and acidic residues" evidence="1">
    <location>
        <begin position="25"/>
        <end position="43"/>
    </location>
</feature>
<evidence type="ECO:0000313" key="4">
    <source>
        <dbReference type="Proteomes" id="UP000276526"/>
    </source>
</evidence>
<feature type="compositionally biased region" description="Basic and acidic residues" evidence="1">
    <location>
        <begin position="51"/>
        <end position="70"/>
    </location>
</feature>